<feature type="compositionally biased region" description="Polar residues" evidence="13">
    <location>
        <begin position="2374"/>
        <end position="2388"/>
    </location>
</feature>
<dbReference type="GO" id="GO:0002119">
    <property type="term" value="P:nematode larval development"/>
    <property type="evidence" value="ECO:0007669"/>
    <property type="project" value="EnsemblMetazoa"/>
</dbReference>
<protein>
    <recommendedName>
        <fullName evidence="12">CCR4-NOT transcription complex subunit 1</fullName>
    </recommendedName>
    <alternativeName>
        <fullName evidence="11">CCR4-associated factor 1</fullName>
    </alternativeName>
</protein>
<evidence type="ECO:0000313" key="21">
    <source>
        <dbReference type="Proteomes" id="UP000005239"/>
    </source>
</evidence>
<dbReference type="GO" id="GO:0000289">
    <property type="term" value="P:nuclear-transcribed mRNA poly(A) tail shortening"/>
    <property type="evidence" value="ECO:0007669"/>
    <property type="project" value="EnsemblMetazoa"/>
</dbReference>
<dbReference type="PANTHER" id="PTHR13162">
    <property type="entry name" value="CCR4-NOT TRANSCRIPTION COMPLEX"/>
    <property type="match status" value="1"/>
</dbReference>
<feature type="compositionally biased region" description="Polar residues" evidence="13">
    <location>
        <begin position="606"/>
        <end position="632"/>
    </location>
</feature>
<dbReference type="FunFam" id="1.25.40.800:FF:000001">
    <property type="entry name" value="CCR4-NOT transcription complex subunit 1"/>
    <property type="match status" value="1"/>
</dbReference>
<evidence type="ECO:0000256" key="8">
    <source>
        <dbReference type="ARBA" id="ARBA00023163"/>
    </source>
</evidence>
<feature type="compositionally biased region" description="Low complexity" evidence="13">
    <location>
        <begin position="1756"/>
        <end position="1768"/>
    </location>
</feature>
<dbReference type="InterPro" id="IPR024557">
    <property type="entry name" value="CNOT1_dom_4"/>
</dbReference>
<evidence type="ECO:0000256" key="1">
    <source>
        <dbReference type="ARBA" id="ARBA00004123"/>
    </source>
</evidence>
<organism evidence="20 21">
    <name type="scientific">Pristionchus pacificus</name>
    <name type="common">Parasitic nematode worm</name>
    <dbReference type="NCBI Taxonomy" id="54126"/>
    <lineage>
        <taxon>Eukaryota</taxon>
        <taxon>Metazoa</taxon>
        <taxon>Ecdysozoa</taxon>
        <taxon>Nematoda</taxon>
        <taxon>Chromadorea</taxon>
        <taxon>Rhabditida</taxon>
        <taxon>Rhabditina</taxon>
        <taxon>Diplogasteromorpha</taxon>
        <taxon>Diplogasteroidea</taxon>
        <taxon>Neodiplogasteridae</taxon>
        <taxon>Pristionchus</taxon>
    </lineage>
</organism>
<keyword evidence="3" id="KW-0963">Cytoplasm</keyword>
<comment type="subcellular location">
    <subcellularLocation>
        <location evidence="2">Cytoplasm</location>
    </subcellularLocation>
    <subcellularLocation>
        <location evidence="1">Nucleus</location>
    </subcellularLocation>
</comment>
<keyword evidence="21" id="KW-1185">Reference proteome</keyword>
<accession>A0A2A6BAN7</accession>
<dbReference type="Pfam" id="PF04054">
    <property type="entry name" value="Not1"/>
    <property type="match status" value="1"/>
</dbReference>
<evidence type="ECO:0000256" key="3">
    <source>
        <dbReference type="ARBA" id="ARBA00022490"/>
    </source>
</evidence>
<dbReference type="InterPro" id="IPR032193">
    <property type="entry name" value="CNOT1_TTP_bind"/>
</dbReference>
<keyword evidence="4" id="KW-0678">Repressor</keyword>
<dbReference type="InterPro" id="IPR040398">
    <property type="entry name" value="Not1"/>
</dbReference>
<feature type="region of interest" description="Disordered" evidence="13">
    <location>
        <begin position="1743"/>
        <end position="1798"/>
    </location>
</feature>
<dbReference type="Pfam" id="PF16418">
    <property type="entry name" value="CNOT1_HEAT"/>
    <property type="match status" value="1"/>
</dbReference>
<accession>A0A8R1YAR9</accession>
<dbReference type="GO" id="GO:0048477">
    <property type="term" value="P:oogenesis"/>
    <property type="evidence" value="ECO:0007669"/>
    <property type="project" value="EnsemblMetazoa"/>
</dbReference>
<dbReference type="GO" id="GO:0030015">
    <property type="term" value="C:CCR4-NOT core complex"/>
    <property type="evidence" value="ECO:0000318"/>
    <property type="project" value="GO_Central"/>
</dbReference>
<dbReference type="InterPro" id="IPR032194">
    <property type="entry name" value="CNOT1_HEAT"/>
</dbReference>
<dbReference type="GO" id="GO:0031047">
    <property type="term" value="P:regulatory ncRNA-mediated gene silencing"/>
    <property type="evidence" value="ECO:0007669"/>
    <property type="project" value="UniProtKB-KW"/>
</dbReference>
<dbReference type="GO" id="GO:0040001">
    <property type="term" value="P:establishment of mitotic spindle localization"/>
    <property type="evidence" value="ECO:0007669"/>
    <property type="project" value="EnsemblMetazoa"/>
</dbReference>
<dbReference type="GO" id="GO:0060090">
    <property type="term" value="F:molecular adaptor activity"/>
    <property type="evidence" value="ECO:0000318"/>
    <property type="project" value="GO_Central"/>
</dbReference>
<evidence type="ECO:0000256" key="9">
    <source>
        <dbReference type="ARBA" id="ARBA00023242"/>
    </source>
</evidence>
<evidence type="ECO:0000256" key="2">
    <source>
        <dbReference type="ARBA" id="ARBA00004496"/>
    </source>
</evidence>
<dbReference type="Gene3D" id="1.25.40.840">
    <property type="entry name" value="CCR4-NOT transcription complex subunit 1 TTP binding domain"/>
    <property type="match status" value="1"/>
</dbReference>
<evidence type="ECO:0000256" key="12">
    <source>
        <dbReference type="ARBA" id="ARBA00071432"/>
    </source>
</evidence>
<feature type="compositionally biased region" description="Low complexity" evidence="13">
    <location>
        <begin position="568"/>
        <end position="591"/>
    </location>
</feature>
<feature type="region of interest" description="Disordered" evidence="13">
    <location>
        <begin position="563"/>
        <end position="697"/>
    </location>
</feature>
<comment type="similarity">
    <text evidence="10">Belongs to the CNOT1 family.</text>
</comment>
<evidence type="ECO:0000256" key="4">
    <source>
        <dbReference type="ARBA" id="ARBA00022491"/>
    </source>
</evidence>
<dbReference type="GO" id="GO:0000932">
    <property type="term" value="C:P-body"/>
    <property type="evidence" value="ECO:0000318"/>
    <property type="project" value="GO_Central"/>
</dbReference>
<dbReference type="InterPro" id="IPR007196">
    <property type="entry name" value="CCR4-Not_Not1_C"/>
</dbReference>
<dbReference type="Gene3D" id="1.25.40.800">
    <property type="match status" value="1"/>
</dbReference>
<evidence type="ECO:0000256" key="5">
    <source>
        <dbReference type="ARBA" id="ARBA00022845"/>
    </source>
</evidence>
<evidence type="ECO:0000259" key="18">
    <source>
        <dbReference type="Pfam" id="PF16418"/>
    </source>
</evidence>
<feature type="domain" description="CCR4-NOT transcription complex subunit 1-like NOT1 connector" evidence="19">
    <location>
        <begin position="1554"/>
        <end position="1739"/>
    </location>
</feature>
<dbReference type="FunFam" id="1.25.40.790:FF:000001">
    <property type="entry name" value="Ccr4-not transcription complex subunit 1 isoform"/>
    <property type="match status" value="1"/>
</dbReference>
<feature type="domain" description="CCR4-NOT transcription complex subunit 1" evidence="15">
    <location>
        <begin position="1324"/>
        <end position="1472"/>
    </location>
</feature>
<feature type="domain" description="CCR4-NOT transcription complex subunit 1 CAF1-binding" evidence="16">
    <location>
        <begin position="990"/>
        <end position="1214"/>
    </location>
</feature>
<evidence type="ECO:0000259" key="14">
    <source>
        <dbReference type="Pfam" id="PF04054"/>
    </source>
</evidence>
<feature type="domain" description="CCR4-NOT transcription complex subunit 1 TTP binding" evidence="17">
    <location>
        <begin position="726"/>
        <end position="893"/>
    </location>
</feature>
<dbReference type="PANTHER" id="PTHR13162:SF8">
    <property type="entry name" value="CCR4-NOT TRANSCRIPTION COMPLEX SUBUNIT 1"/>
    <property type="match status" value="1"/>
</dbReference>
<evidence type="ECO:0000259" key="17">
    <source>
        <dbReference type="Pfam" id="PF16417"/>
    </source>
</evidence>
<dbReference type="FunFam" id="1.25.40.180:FF:000005">
    <property type="entry name" value="Ccr4-not transcription complex subunit 1 isoform"/>
    <property type="match status" value="1"/>
</dbReference>
<dbReference type="Pfam" id="PF16417">
    <property type="entry name" value="CNOT1_TTP_bind"/>
    <property type="match status" value="1"/>
</dbReference>
<name>A0A2A6BAN7_PRIPA</name>
<evidence type="ECO:0000259" key="19">
    <source>
        <dbReference type="Pfam" id="PF25097"/>
    </source>
</evidence>
<dbReference type="Proteomes" id="UP000005239">
    <property type="component" value="Unassembled WGS sequence"/>
</dbReference>
<evidence type="ECO:0000256" key="6">
    <source>
        <dbReference type="ARBA" id="ARBA00023015"/>
    </source>
</evidence>
<evidence type="ECO:0000259" key="15">
    <source>
        <dbReference type="Pfam" id="PF12842"/>
    </source>
</evidence>
<dbReference type="Pfam" id="PF16415">
    <property type="entry name" value="CNOT1_CAF1_bind"/>
    <property type="match status" value="1"/>
</dbReference>
<evidence type="ECO:0000259" key="16">
    <source>
        <dbReference type="Pfam" id="PF16415"/>
    </source>
</evidence>
<feature type="domain" description="CCR4-Not complex component Not1 C-terminal" evidence="14">
    <location>
        <begin position="1996"/>
        <end position="2353"/>
    </location>
</feature>
<dbReference type="Pfam" id="PF25097">
    <property type="entry name" value="ARM_Cnot1"/>
    <property type="match status" value="1"/>
</dbReference>
<dbReference type="InterPro" id="IPR038535">
    <property type="entry name" value="CNOT1_TTP_bind_sf"/>
</dbReference>
<feature type="region of interest" description="Disordered" evidence="13">
    <location>
        <begin position="2366"/>
        <end position="2388"/>
    </location>
</feature>
<feature type="compositionally biased region" description="Low complexity" evidence="13">
    <location>
        <begin position="137"/>
        <end position="156"/>
    </location>
</feature>
<dbReference type="EnsemblMetazoa" id="PPA15397.1">
    <property type="protein sequence ID" value="PPA15397.1"/>
    <property type="gene ID" value="WBGene00104951"/>
</dbReference>
<dbReference type="InterPro" id="IPR055454">
    <property type="entry name" value="CNOT1-like_NOT1_connector"/>
</dbReference>
<dbReference type="GO" id="GO:0030953">
    <property type="term" value="P:astral microtubule organization"/>
    <property type="evidence" value="ECO:0007669"/>
    <property type="project" value="EnsemblMetazoa"/>
</dbReference>
<proteinExistence type="inferred from homology"/>
<feature type="domain" description="CCR4-NOT transcription complex subunit 1 HEAT repeat" evidence="18">
    <location>
        <begin position="394"/>
        <end position="521"/>
    </location>
</feature>
<evidence type="ECO:0000313" key="20">
    <source>
        <dbReference type="EnsemblMetazoa" id="PPA15397.1"/>
    </source>
</evidence>
<dbReference type="Gene3D" id="1.25.40.180">
    <property type="match status" value="1"/>
</dbReference>
<reference evidence="20" key="2">
    <citation type="submission" date="2022-06" db="UniProtKB">
        <authorList>
            <consortium name="EnsemblMetazoa"/>
        </authorList>
    </citation>
    <scope>IDENTIFICATION</scope>
    <source>
        <strain evidence="20">PS312</strain>
    </source>
</reference>
<evidence type="ECO:0000256" key="7">
    <source>
        <dbReference type="ARBA" id="ARBA00023158"/>
    </source>
</evidence>
<dbReference type="InterPro" id="IPR032191">
    <property type="entry name" value="CNOT1_CAF1_bind"/>
</dbReference>
<dbReference type="GO" id="GO:0000288">
    <property type="term" value="P:nuclear-transcribed mRNA catabolic process, deadenylation-dependent decay"/>
    <property type="evidence" value="ECO:0000318"/>
    <property type="project" value="GO_Central"/>
</dbReference>
<dbReference type="OrthoDB" id="1933107at2759"/>
<keyword evidence="8" id="KW-0804">Transcription</keyword>
<dbReference type="Gene3D" id="1.25.40.790">
    <property type="match status" value="1"/>
</dbReference>
<dbReference type="GO" id="GO:0017148">
    <property type="term" value="P:negative regulation of translation"/>
    <property type="evidence" value="ECO:0007669"/>
    <property type="project" value="EnsemblMetazoa"/>
</dbReference>
<evidence type="ECO:0000256" key="10">
    <source>
        <dbReference type="ARBA" id="ARBA00025717"/>
    </source>
</evidence>
<feature type="region of interest" description="Disordered" evidence="13">
    <location>
        <begin position="135"/>
        <end position="168"/>
    </location>
</feature>
<sequence length="2388" mass="263148">MSSSAAHLSDLLGLCYIDDLLAASNPPRSLTFLLQRLLVVSSRSGASAADHIVSCLLSILDYFPLPSAPRESIDPSTAAGLIHLIVKFSTDRPSDTDPILVKGGERLLIALESCVSQIKPVCTIDEIIENTSQKFFSESSDPSPRMESSSRSETPTGIGSLLVTAGPSSTQNEQSLVTLLSQGGITAAAISVNAVAGAIVAILNTRGTPILASFDRPVESRVWDGRVLAKVLTDMSPSLNWSEVFLHLDTPSFTVKDRAALVFITNTFNTAFCGKSWPMQLLYREWKNMAGQVGWLQQIVENADVCCLADHTHKPVNTHTLKVQYDDPNKEVANWKCLELTDTLLKVSDSMRPPENQRVTKVFHTGLAVCPDIVLLAFLQLPGPLTDSRIGLMNVFVPHLIATHYNVVPVLNVMWNCSNLSTRLMHGFIIRSLSNYYLKNPDDQAKLTKILDIAHELKPSGLSELFELGNFNFTIDLACLASKRDYLKLEKWLEDQEKDHGEPFVMAVMHHTRRRLPSSAASAYMNQEMFATLNSFMQKHQNETSATRLEYNQLMNHMTRLQMRNEPNRPGSGSNPSSRMPPGAMPFRAGAPMPPPPTGGRPPFSDPSTQPPTLNNAFGGSGLSMSPSNQMMRSGPFGGIAGGPDSRDRMVPQAHGGFGAPMPPRQEQGGWRQGAQPPPIRNTPGATTPSSAIDFRPVLNPGAQALNDLSEGRGVGSNSMEDIAAVTFSERIQQEANAYFEKIYSHTNAMTVTELLNKLKSFKASPHQKDKQVLHCVVKNLFEEYRFFKEYPERELKITAEVYGGIIRENIISYESSDGRNLHFATAIRKMVESLQAEVNSMLWLFGIVALNACKTKLHGYPKVCIMIANHENYHRMPEPLKSYVTSGLSGQLPQNAGRESPGWISAATSAAGPSAGGGGGATVGGIPSFSAIGAMRNSPVGGMPGALPGNAPRTFQPGGGVSAASGLSYNVTNVDTLVQSSEATGSVVQPPRDEVVDNVSFLFNNLSLSNLTAKRDEMRRMIREEGEPFLKWLSQYIVMKRVSIEQNFQPLYNQFVGQIDNVLLDRFIKEETFRNIRILLRSDKRQAASNYNERQLLKNLGMWLGSITIAKNRPIIVQDLDLKSLLLEAYYKGQQELLYVIPFIAKILLSCAKTNLFSPSCAWIRALLKLLAELHNEPDLKINLKFEIEVLCKELSVDLATLPVEGVLKDTEKLVRVPQQLSDLKALTQATAGSSPIPPQMRQEGERATPPAPGVDTNRSTPVSMEAEPGSLGSREGGSSAAVAEPVVVPAAFHYSDINVLSIDGIIPHLKIPGSIPLFQMHPTLKSIVRLAVTHAIKELIGPVTERALKVALTVTENVIKKDFSLNPDESQLRRGAHSMMRAMTAGMAAITCREPLHASMVGYLNQAFANSYRGTHTAEILKMFDDAAQQITSDNVELTTNFIVKTACEKASAELDKRLETEVEARKTAKAEKRQFGTEAAVAEQSTMPERLRIRQGSVSQTAMSVYDEFAFKICGFKATDERTEFKVPLDQLADSDIEKFVQMLAVLIRELDTHLNAIKVNPDLRNNVSWQACTEIRNAMHLLAQNPRDPSIFQRLINHSLEQLLFSYTNTYVSGGTGLDLDWTRRLRELFITVCKVICTQIPQQELSRKVTQHVISSRVDPRLNVYAIEVLVKQGLLQGPSYDAHLASIVDSGSLEAAIFATKLCKMIGGVEGIKHEAVRGLFPRTIESINKAMSMLGSTITTMGPSGGDQSTGPSTPGSMPGSMVPPPSATPTTGAGSPIGTPDRTAMTSAASNGSAAAQAAANAIISDSVMNLLPQMAGREEDTPEMCGKVETILRDWIALCYTPMAQKEPQQALATMIHLMHEQGVLATDELITRFFRLCTELCIDVGYRLLKNEPAALTTVVRQRCYYTLDAFVKLTCLMVKHSDGTQHQTKINLLKKVLNIVTSVLHTDHEVMVYGTNGHLHPAKIVRGDFQAMPYHRIIIIMFNELTTPDSSLEPIAWPILEAFGQAFFILQPRRCPGFAYSWLDIIGHRNVIARLLGDSVDPLRTSAMYTQLLICHLKFLAPFLRSLEMPKSVHQLYKGTLRVLLVILHDFPELLCEYHYVICDTIPPNCVQLRNLVLSAYPRNMRLPDPFALTYKQVDTIPDMATEPKMCLNINAIMNAELRAQLDNYLLTRSSVDFLQRLPSFLTISSLPGNKYNTTVVNAIVLYVGMRAIETVNKKGQSVNIHTIAHSAFMDIFQNLTVQLDTEGRYLVFNAIANQLRYPNVHTHYFSCVFLFLFQHADAPQIKEQITRILFERLVALRPHPWGLLITFIELITGPQYDFWANDFTKCAPEIERLFQNVANTCVQKTAVSEGGETGGATAVSSTIPSAAPTPTV</sequence>
<feature type="region of interest" description="Disordered" evidence="13">
    <location>
        <begin position="1229"/>
        <end position="1279"/>
    </location>
</feature>
<evidence type="ECO:0000256" key="13">
    <source>
        <dbReference type="SAM" id="MobiDB-lite"/>
    </source>
</evidence>
<reference evidence="21" key="1">
    <citation type="journal article" date="2008" name="Nat. Genet.">
        <title>The Pristionchus pacificus genome provides a unique perspective on nematode lifestyle and parasitism.</title>
        <authorList>
            <person name="Dieterich C."/>
            <person name="Clifton S.W."/>
            <person name="Schuster L.N."/>
            <person name="Chinwalla A."/>
            <person name="Delehaunty K."/>
            <person name="Dinkelacker I."/>
            <person name="Fulton L."/>
            <person name="Fulton R."/>
            <person name="Godfrey J."/>
            <person name="Minx P."/>
            <person name="Mitreva M."/>
            <person name="Roeseler W."/>
            <person name="Tian H."/>
            <person name="Witte H."/>
            <person name="Yang S.P."/>
            <person name="Wilson R.K."/>
            <person name="Sommer R.J."/>
        </authorList>
    </citation>
    <scope>NUCLEOTIDE SEQUENCE [LARGE SCALE GENOMIC DNA]</scope>
    <source>
        <strain evidence="21">PS312</strain>
    </source>
</reference>
<dbReference type="Pfam" id="PF12842">
    <property type="entry name" value="DUF3819"/>
    <property type="match status" value="1"/>
</dbReference>
<keyword evidence="7" id="KW-0943">RNA-mediated gene silencing</keyword>
<keyword evidence="6" id="KW-0805">Transcription regulation</keyword>
<keyword evidence="5" id="KW-0810">Translation regulation</keyword>
<keyword evidence="9" id="KW-0539">Nucleus</keyword>
<evidence type="ECO:0000256" key="11">
    <source>
        <dbReference type="ARBA" id="ARBA00032531"/>
    </source>
</evidence>
<dbReference type="GO" id="GO:0005634">
    <property type="term" value="C:nucleus"/>
    <property type="evidence" value="ECO:0007669"/>
    <property type="project" value="UniProtKB-SubCell"/>
</dbReference>
<gene>
    <name evidence="20" type="primary">WBGene00104951</name>
</gene>